<dbReference type="PROSITE" id="PS51257">
    <property type="entry name" value="PROKAR_LIPOPROTEIN"/>
    <property type="match status" value="1"/>
</dbReference>
<keyword evidence="1" id="KW-0732">Signal</keyword>
<evidence type="ECO:0000313" key="2">
    <source>
        <dbReference type="EMBL" id="NPD91716.1"/>
    </source>
</evidence>
<name>A0ABX2AKI4_9BACT</name>
<evidence type="ECO:0000313" key="3">
    <source>
        <dbReference type="Proteomes" id="UP000714420"/>
    </source>
</evidence>
<dbReference type="Proteomes" id="UP000714420">
    <property type="component" value="Unassembled WGS sequence"/>
</dbReference>
<proteinExistence type="predicted"/>
<comment type="caution">
    <text evidence="2">The sequence shown here is derived from an EMBL/GenBank/DDBJ whole genome shotgun (WGS) entry which is preliminary data.</text>
</comment>
<dbReference type="EMBL" id="JABKKF010000003">
    <property type="protein sequence ID" value="NPD91716.1"/>
    <property type="molecule type" value="Genomic_DNA"/>
</dbReference>
<sequence length="490" mass="55721">MTNKIIIVMLSLLCMTTFSACDSDSDPTPQQLGINKIIGEWVYDHPEEGIWEKQKFMPSGVFYYSNTSLGGWKFSNDTKDGRYSIENDNRISMNVVMGGVSMRLMLKVIAITDYAYTAEYTNGGTSVGTFTYARQMGSVNLKPGESCLPEYSQFIKTNIKGYGSHNEKVVKVENTDGTITAIAAGHTYIDIITDQGTAVYEVTVFDHENMFEDYSFAFGKTIPEIVSLKGGNYLWRDDKNGLVYYSDDYLTDTVKYITGIYDKTHVEFILLSLNDNVSQTNIKKFLDNKYEHLSSDNGIHSYVTDQKINGNPIGALYNTKASTISFVQILPTDRWTDFSYLFGQTDNTVNKEMTEWKYEYLFSDYSYSKDGSDYYNINDSKDAVMVGFVFNSKKKMCEYWVYLDENFMSSAKDILTWLKSKYILNSSESNNSQYVFYDKSNRLKVVFSATGYVSYTDKSQTPFTPADSKSSYITPSQIKAKALEHISDNK</sequence>
<accession>A0ABX2AKI4</accession>
<evidence type="ECO:0000256" key="1">
    <source>
        <dbReference type="SAM" id="SignalP"/>
    </source>
</evidence>
<feature type="signal peptide" evidence="1">
    <location>
        <begin position="1"/>
        <end position="20"/>
    </location>
</feature>
<protein>
    <submittedName>
        <fullName evidence="2">Uncharacterized protein</fullName>
    </submittedName>
</protein>
<feature type="chain" id="PRO_5047465636" evidence="1">
    <location>
        <begin position="21"/>
        <end position="490"/>
    </location>
</feature>
<dbReference type="RefSeq" id="WP_172274833.1">
    <property type="nucleotide sequence ID" value="NZ_CASGMU010000005.1"/>
</dbReference>
<dbReference type="Gene3D" id="2.60.40.1080">
    <property type="match status" value="1"/>
</dbReference>
<organism evidence="2 3">
    <name type="scientific">Xylanibacter muris</name>
    <dbReference type="NCBI Taxonomy" id="2736290"/>
    <lineage>
        <taxon>Bacteria</taxon>
        <taxon>Pseudomonadati</taxon>
        <taxon>Bacteroidota</taxon>
        <taxon>Bacteroidia</taxon>
        <taxon>Bacteroidales</taxon>
        <taxon>Prevotellaceae</taxon>
        <taxon>Xylanibacter</taxon>
    </lineage>
</organism>
<gene>
    <name evidence="2" type="ORF">HPS56_05005</name>
</gene>
<reference evidence="2 3" key="1">
    <citation type="submission" date="2020-05" db="EMBL/GenBank/DDBJ databases">
        <title>Distinct polysaccharide utilization as determinants for interspecies competition between intestinal Prevotella spp.</title>
        <authorList>
            <person name="Galvez E.J.C."/>
            <person name="Iljazovic A."/>
            <person name="Strowig T."/>
        </authorList>
    </citation>
    <scope>NUCLEOTIDE SEQUENCE [LARGE SCALE GENOMIC DNA]</scope>
    <source>
        <strain evidence="2 3">PMUR</strain>
    </source>
</reference>
<keyword evidence="3" id="KW-1185">Reference proteome</keyword>